<dbReference type="AlphaFoldDB" id="A0A2M9Z6Q4"/>
<accession>A0A2M9Z6Q4</accession>
<dbReference type="Proteomes" id="UP000231912">
    <property type="component" value="Unassembled WGS sequence"/>
</dbReference>
<gene>
    <name evidence="1" type="ORF">CH371_20115</name>
</gene>
<evidence type="ECO:0000313" key="2">
    <source>
        <dbReference type="Proteomes" id="UP000231912"/>
    </source>
</evidence>
<dbReference type="RefSeq" id="WP_100760455.1">
    <property type="nucleotide sequence ID" value="NZ_NPDT01000017.1"/>
</dbReference>
<name>A0A2M9Z6Q4_9LEPT</name>
<proteinExistence type="predicted"/>
<organism evidence="1 2">
    <name type="scientific">Leptospira wolffii</name>
    <dbReference type="NCBI Taxonomy" id="409998"/>
    <lineage>
        <taxon>Bacteria</taxon>
        <taxon>Pseudomonadati</taxon>
        <taxon>Spirochaetota</taxon>
        <taxon>Spirochaetia</taxon>
        <taxon>Leptospirales</taxon>
        <taxon>Leptospiraceae</taxon>
        <taxon>Leptospira</taxon>
    </lineage>
</organism>
<dbReference type="InterPro" id="IPR045633">
    <property type="entry name" value="DUF6414"/>
</dbReference>
<comment type="caution">
    <text evidence="1">The sequence shown here is derived from an EMBL/GenBank/DDBJ whole genome shotgun (WGS) entry which is preliminary data.</text>
</comment>
<protein>
    <submittedName>
        <fullName evidence="1">Uncharacterized protein</fullName>
    </submittedName>
</protein>
<sequence length="312" mass="36282">MIKHFIYLDPQKMYYLSSQIFEGVTDYIISENDAHKEDSESQKGPVGSGKVLADVIRTSEKSTQKKFLHDYSYTIFEKHLLENSLVLDYKEPFSDLESIRKIIDEYSFVRVKARATFNDVKKITELFREYNNIGKAFAYASSFTEMEKLQEEFEKKRAAITDKNARLRFEKDFERKFSIEKIAEQKGLQKNPKVLENLEILTRYGFSDQFEIHQEGNGIRFTSCLIRDFLRENEDLLVKKYSRKTEKAITVFGVIAQSFNKFSPDIGEKEDFPNMKSALINIVEHLSNVEASISGKQENEIAIDPIAAYFDL</sequence>
<dbReference type="EMBL" id="NPDT01000017">
    <property type="protein sequence ID" value="PJZ64064.1"/>
    <property type="molecule type" value="Genomic_DNA"/>
</dbReference>
<reference evidence="1 2" key="1">
    <citation type="submission" date="2017-07" db="EMBL/GenBank/DDBJ databases">
        <title>Leptospira spp. isolated from tropical soils.</title>
        <authorList>
            <person name="Thibeaux R."/>
            <person name="Iraola G."/>
            <person name="Ferres I."/>
            <person name="Bierque E."/>
            <person name="Girault D."/>
            <person name="Soupe-Gilbert M.-E."/>
            <person name="Picardeau M."/>
            <person name="Goarant C."/>
        </authorList>
    </citation>
    <scope>NUCLEOTIDE SEQUENCE [LARGE SCALE GENOMIC DNA]</scope>
    <source>
        <strain evidence="1 2">FH2-C-A2</strain>
    </source>
</reference>
<evidence type="ECO:0000313" key="1">
    <source>
        <dbReference type="EMBL" id="PJZ64064.1"/>
    </source>
</evidence>
<dbReference type="Pfam" id="PF19952">
    <property type="entry name" value="DUF6414"/>
    <property type="match status" value="1"/>
</dbReference>